<dbReference type="EMBL" id="CABITT030000001">
    <property type="protein sequence ID" value="VVA91976.1"/>
    <property type="molecule type" value="Genomic_DNA"/>
</dbReference>
<organism evidence="1 2">
    <name type="scientific">Arabis nemorensis</name>
    <dbReference type="NCBI Taxonomy" id="586526"/>
    <lineage>
        <taxon>Eukaryota</taxon>
        <taxon>Viridiplantae</taxon>
        <taxon>Streptophyta</taxon>
        <taxon>Embryophyta</taxon>
        <taxon>Tracheophyta</taxon>
        <taxon>Spermatophyta</taxon>
        <taxon>Magnoliopsida</taxon>
        <taxon>eudicotyledons</taxon>
        <taxon>Gunneridae</taxon>
        <taxon>Pentapetalae</taxon>
        <taxon>rosids</taxon>
        <taxon>malvids</taxon>
        <taxon>Brassicales</taxon>
        <taxon>Brassicaceae</taxon>
        <taxon>Arabideae</taxon>
        <taxon>Arabis</taxon>
    </lineage>
</organism>
<dbReference type="InterPro" id="IPR008551">
    <property type="entry name" value="TANGO2"/>
</dbReference>
<protein>
    <submittedName>
        <fullName evidence="1">Uncharacterized protein</fullName>
    </submittedName>
</protein>
<name>A0A565ARD4_9BRAS</name>
<dbReference type="PANTHER" id="PTHR17985:SF8">
    <property type="entry name" value="TRANSPORT AND GOLGI ORGANIZATION PROTEIN 2 HOMOLOG"/>
    <property type="match status" value="1"/>
</dbReference>
<dbReference type="AlphaFoldDB" id="A0A565ARD4"/>
<comment type="caution">
    <text evidence="1">The sequence shown here is derived from an EMBL/GenBank/DDBJ whole genome shotgun (WGS) entry which is preliminary data.</text>
</comment>
<proteinExistence type="predicted"/>
<accession>A0A565ARD4</accession>
<reference evidence="1" key="1">
    <citation type="submission" date="2019-07" db="EMBL/GenBank/DDBJ databases">
        <authorList>
            <person name="Dittberner H."/>
        </authorList>
    </citation>
    <scope>NUCLEOTIDE SEQUENCE [LARGE SCALE GENOMIC DNA]</scope>
</reference>
<dbReference type="Proteomes" id="UP000489600">
    <property type="component" value="Unassembled WGS sequence"/>
</dbReference>
<sequence length="476" mass="54415">MGSTWFAWQSIESQLLITQEARDNRVLMPAAWWVENDETKDIIGDRDEKTGGTWFGCSKQGRVAFLVDVTPSSHPGAELLTVKFLKGKMTPKEFAKELDIDKNLSLGLTFYFVVADIHSQSIVYISKKSQNKEVDEIRDIARGFYYIDSTGIYDLSSPLNKLLEDKYNEVFTKYKNRGLSMKAGELMSDDQVMVREGKGECGTSKTGQKGFNEASTMLEVKHTGKANFYEIYFENNKRIDRQFNFDIEATKPAVWDEDKKILRGQPDNNFGTWFGISTKGKVAFLVDPSVSNNLSPSDLRPVDFLRGEMSPWDYAKQLSEDSAFGETINKGLVYDIIVADINTNSMFYIAKKNAKEMHVNYEEVDFGVHTLSSVLGLDIKFPKELSMKDLFNEMIGNNRIEQVQQMKQMAEKFVDDPKKADKTGASSSFDIFGDEDRYKTMSTTALVVKPNKEVMFYERYFENGKWQEQDFPFKIE</sequence>
<dbReference type="PANTHER" id="PTHR17985">
    <property type="entry name" value="SER/THR-RICH PROTEIN T10 IN DGCR REGION"/>
    <property type="match status" value="1"/>
</dbReference>
<dbReference type="OrthoDB" id="1022087at2759"/>
<keyword evidence="2" id="KW-1185">Reference proteome</keyword>
<dbReference type="Pfam" id="PF05742">
    <property type="entry name" value="TANGO2"/>
    <property type="match status" value="2"/>
</dbReference>
<gene>
    <name evidence="1" type="ORF">ANE_LOCUS2421</name>
</gene>
<evidence type="ECO:0000313" key="1">
    <source>
        <dbReference type="EMBL" id="VVA91976.1"/>
    </source>
</evidence>
<evidence type="ECO:0000313" key="2">
    <source>
        <dbReference type="Proteomes" id="UP000489600"/>
    </source>
</evidence>